<keyword evidence="1" id="KW-1133">Transmembrane helix</keyword>
<sequence>MANDQTHNKHLAPVLIWLAIYPLITLLLFVLGGHIEHFLLPLKTGILTIIAVQIVYYVILPFYYHVINRFKK</sequence>
<evidence type="ECO:0000256" key="1">
    <source>
        <dbReference type="SAM" id="Phobius"/>
    </source>
</evidence>
<proteinExistence type="predicted"/>
<accession>A0ABZ2Z0R7</accession>
<evidence type="ECO:0000313" key="3">
    <source>
        <dbReference type="Proteomes" id="UP001449657"/>
    </source>
</evidence>
<name>A0ABZ2Z0R7_9BACT</name>
<gene>
    <name evidence="2" type="ORF">WJU22_22725</name>
</gene>
<keyword evidence="1" id="KW-0812">Transmembrane</keyword>
<keyword evidence="3" id="KW-1185">Reference proteome</keyword>
<feature type="transmembrane region" description="Helical" evidence="1">
    <location>
        <begin position="12"/>
        <end position="32"/>
    </location>
</feature>
<organism evidence="2 3">
    <name type="scientific">Chitinophaga caseinilytica</name>
    <dbReference type="NCBI Taxonomy" id="2267521"/>
    <lineage>
        <taxon>Bacteria</taxon>
        <taxon>Pseudomonadati</taxon>
        <taxon>Bacteroidota</taxon>
        <taxon>Chitinophagia</taxon>
        <taxon>Chitinophagales</taxon>
        <taxon>Chitinophagaceae</taxon>
        <taxon>Chitinophaga</taxon>
    </lineage>
</organism>
<feature type="transmembrane region" description="Helical" evidence="1">
    <location>
        <begin position="44"/>
        <end position="64"/>
    </location>
</feature>
<protein>
    <submittedName>
        <fullName evidence="2">Uncharacterized protein</fullName>
    </submittedName>
</protein>
<dbReference type="Proteomes" id="UP001449657">
    <property type="component" value="Chromosome"/>
</dbReference>
<evidence type="ECO:0000313" key="2">
    <source>
        <dbReference type="EMBL" id="WZN45718.1"/>
    </source>
</evidence>
<keyword evidence="1" id="KW-0472">Membrane</keyword>
<reference evidence="2 3" key="1">
    <citation type="submission" date="2024-03" db="EMBL/GenBank/DDBJ databases">
        <title>Chitinophaga caseinilytica sp. nov., a casein hydrolysing bacterium isolated from forest soil.</title>
        <authorList>
            <person name="Lee D.S."/>
            <person name="Han D.M."/>
            <person name="Baek J.H."/>
            <person name="Choi D.G."/>
            <person name="Jeon J.H."/>
            <person name="Jeon C.O."/>
        </authorList>
    </citation>
    <scope>NUCLEOTIDE SEQUENCE [LARGE SCALE GENOMIC DNA]</scope>
    <source>
        <strain evidence="2 3">KACC 19118</strain>
    </source>
</reference>
<dbReference type="EMBL" id="CP150096">
    <property type="protein sequence ID" value="WZN45718.1"/>
    <property type="molecule type" value="Genomic_DNA"/>
</dbReference>
<dbReference type="RefSeq" id="WP_341840468.1">
    <property type="nucleotide sequence ID" value="NZ_CP149792.1"/>
</dbReference>